<comment type="caution">
    <text evidence="1">The sequence shown here is derived from an EMBL/GenBank/DDBJ whole genome shotgun (WGS) entry which is preliminary data.</text>
</comment>
<dbReference type="EMBL" id="BLXT01001780">
    <property type="protein sequence ID" value="GFN87724.1"/>
    <property type="molecule type" value="Genomic_DNA"/>
</dbReference>
<keyword evidence="2" id="KW-1185">Reference proteome</keyword>
<organism evidence="1 2">
    <name type="scientific">Plakobranchus ocellatus</name>
    <dbReference type="NCBI Taxonomy" id="259542"/>
    <lineage>
        <taxon>Eukaryota</taxon>
        <taxon>Metazoa</taxon>
        <taxon>Spiralia</taxon>
        <taxon>Lophotrochozoa</taxon>
        <taxon>Mollusca</taxon>
        <taxon>Gastropoda</taxon>
        <taxon>Heterobranchia</taxon>
        <taxon>Euthyneura</taxon>
        <taxon>Panpulmonata</taxon>
        <taxon>Sacoglossa</taxon>
        <taxon>Placobranchoidea</taxon>
        <taxon>Plakobranchidae</taxon>
        <taxon>Plakobranchus</taxon>
    </lineage>
</organism>
<proteinExistence type="predicted"/>
<protein>
    <submittedName>
        <fullName evidence="1">F-box only protein 30</fullName>
    </submittedName>
</protein>
<name>A0AAV3YWY3_9GAST</name>
<dbReference type="Proteomes" id="UP000735302">
    <property type="component" value="Unassembled WGS sequence"/>
</dbReference>
<accession>A0AAV3YWY3</accession>
<evidence type="ECO:0000313" key="1">
    <source>
        <dbReference type="EMBL" id="GFN87724.1"/>
    </source>
</evidence>
<gene>
    <name evidence="1" type="ORF">PoB_001423000</name>
</gene>
<evidence type="ECO:0000313" key="2">
    <source>
        <dbReference type="Proteomes" id="UP000735302"/>
    </source>
</evidence>
<sequence>MILSSDLVKGKLSKHCNLKPGLHESLGNYRKQLVSWEWECRFLKWQHVSMSSGASFANLWQQRQLTMDLPQADQELAKTCVGAHSNCASDCQKFSRTRGISAVMLS</sequence>
<dbReference type="AlphaFoldDB" id="A0AAV3YWY3"/>
<reference evidence="1 2" key="1">
    <citation type="journal article" date="2021" name="Elife">
        <title>Chloroplast acquisition without the gene transfer in kleptoplastic sea slugs, Plakobranchus ocellatus.</title>
        <authorList>
            <person name="Maeda T."/>
            <person name="Takahashi S."/>
            <person name="Yoshida T."/>
            <person name="Shimamura S."/>
            <person name="Takaki Y."/>
            <person name="Nagai Y."/>
            <person name="Toyoda A."/>
            <person name="Suzuki Y."/>
            <person name="Arimoto A."/>
            <person name="Ishii H."/>
            <person name="Satoh N."/>
            <person name="Nishiyama T."/>
            <person name="Hasebe M."/>
            <person name="Maruyama T."/>
            <person name="Minagawa J."/>
            <person name="Obokata J."/>
            <person name="Shigenobu S."/>
        </authorList>
    </citation>
    <scope>NUCLEOTIDE SEQUENCE [LARGE SCALE GENOMIC DNA]</scope>
</reference>